<sequence length="87" mass="9918">MRQVDGRGHIVWIGMCPSRALRSVALVMSDAVPLTIRMNNDKWTKIVTEWVPRTTGKEKEDDQGGAGRTYLCRSMAPMERKAWREQG</sequence>
<name>A0A8S4QRJ8_9NEOP</name>
<accession>A0A8S4QRJ8</accession>
<dbReference type="EMBL" id="CAKXAJ010016646">
    <property type="protein sequence ID" value="CAH2216746.1"/>
    <property type="molecule type" value="Genomic_DNA"/>
</dbReference>
<reference evidence="1" key="1">
    <citation type="submission" date="2022-03" db="EMBL/GenBank/DDBJ databases">
        <authorList>
            <person name="Lindestad O."/>
        </authorList>
    </citation>
    <scope>NUCLEOTIDE SEQUENCE</scope>
</reference>
<organism evidence="1 2">
    <name type="scientific">Pararge aegeria aegeria</name>
    <dbReference type="NCBI Taxonomy" id="348720"/>
    <lineage>
        <taxon>Eukaryota</taxon>
        <taxon>Metazoa</taxon>
        <taxon>Ecdysozoa</taxon>
        <taxon>Arthropoda</taxon>
        <taxon>Hexapoda</taxon>
        <taxon>Insecta</taxon>
        <taxon>Pterygota</taxon>
        <taxon>Neoptera</taxon>
        <taxon>Endopterygota</taxon>
        <taxon>Lepidoptera</taxon>
        <taxon>Glossata</taxon>
        <taxon>Ditrysia</taxon>
        <taxon>Papilionoidea</taxon>
        <taxon>Nymphalidae</taxon>
        <taxon>Satyrinae</taxon>
        <taxon>Satyrini</taxon>
        <taxon>Parargina</taxon>
        <taxon>Pararge</taxon>
    </lineage>
</organism>
<gene>
    <name evidence="1" type="primary">jg2154</name>
    <name evidence="1" type="ORF">PAEG_LOCUS4711</name>
</gene>
<comment type="caution">
    <text evidence="1">The sequence shown here is derived from an EMBL/GenBank/DDBJ whole genome shotgun (WGS) entry which is preliminary data.</text>
</comment>
<dbReference type="Proteomes" id="UP000838756">
    <property type="component" value="Unassembled WGS sequence"/>
</dbReference>
<dbReference type="AlphaFoldDB" id="A0A8S4QRJ8"/>
<keyword evidence="2" id="KW-1185">Reference proteome</keyword>
<evidence type="ECO:0000313" key="2">
    <source>
        <dbReference type="Proteomes" id="UP000838756"/>
    </source>
</evidence>
<protein>
    <submittedName>
        <fullName evidence="1">Jg2154 protein</fullName>
    </submittedName>
</protein>
<evidence type="ECO:0000313" key="1">
    <source>
        <dbReference type="EMBL" id="CAH2216746.1"/>
    </source>
</evidence>
<proteinExistence type="predicted"/>